<dbReference type="InterPro" id="IPR001279">
    <property type="entry name" value="Metallo-B-lactamas"/>
</dbReference>
<dbReference type="SUPFAM" id="SSF56281">
    <property type="entry name" value="Metallo-hydrolase/oxidoreductase"/>
    <property type="match status" value="1"/>
</dbReference>
<gene>
    <name evidence="2" type="ORF">NliqN6_0214</name>
</gene>
<reference evidence="2" key="1">
    <citation type="submission" date="2020-07" db="EMBL/GenBank/DDBJ databases">
        <title>Draft Genome Sequence of a Deep-Sea Yeast, Naganishia (Cryptococcus) liquefaciens strain N6.</title>
        <authorList>
            <person name="Han Y.W."/>
            <person name="Kajitani R."/>
            <person name="Morimoto H."/>
            <person name="Parhat M."/>
            <person name="Tsubouchi H."/>
            <person name="Bakenova O."/>
            <person name="Ogata M."/>
            <person name="Argunhan B."/>
            <person name="Aoki R."/>
            <person name="Kajiwara S."/>
            <person name="Itoh T."/>
            <person name="Iwasaki H."/>
        </authorList>
    </citation>
    <scope>NUCLEOTIDE SEQUENCE</scope>
    <source>
        <strain evidence="2">N6</strain>
    </source>
</reference>
<dbReference type="InterPro" id="IPR036866">
    <property type="entry name" value="RibonucZ/Hydroxyglut_hydro"/>
</dbReference>
<dbReference type="Pfam" id="PF12706">
    <property type="entry name" value="Lactamase_B_2"/>
    <property type="match status" value="1"/>
</dbReference>
<sequence>MSSTPTADYTLEIIILGSGPSCTTPNLACLTRDAESVNPACRCCDAVFGQGKDAVAAGGVKNRRGNISAVVRKTWADGRQSCILIDCGKTFNRAVVDYFPPNGIRKIDAVILTHDHADAVFGCDDLRVFTWRKWIQDSVPVYCDLRTFSVLSERFPYLVQQGIGSGTGLRPAIDFKIITAHQKVNIAGIDLVPFEVQHGTTNVTIPMTVTANKGNIASPPGTPLEPAQGTISVKVPYMCLAFVIEETVLWMTDTNHVPESAWNIIHYGLEAMDIGPAPDQIKRKLPLAFVDLADMVMIGRAHLDLRGFVETVNKLDAEHVYSMGMNHTLCHGEIVALGEEAQGVRPVGMEEAFIEKALYGEIAHLASDGLFQGVKEKQLHFRPGFDGMKVTVETRESRVVVTATE</sequence>
<dbReference type="OrthoDB" id="341300at2759"/>
<dbReference type="EMBL" id="BLZA01000005">
    <property type="protein sequence ID" value="GHJ83812.1"/>
    <property type="molecule type" value="Genomic_DNA"/>
</dbReference>
<dbReference type="Gene3D" id="3.60.15.10">
    <property type="entry name" value="Ribonuclease Z/Hydroxyacylglutathione hydrolase-like"/>
    <property type="match status" value="1"/>
</dbReference>
<dbReference type="AlphaFoldDB" id="A0A8H3TMJ5"/>
<evidence type="ECO:0000259" key="1">
    <source>
        <dbReference type="Pfam" id="PF12706"/>
    </source>
</evidence>
<protein>
    <recommendedName>
        <fullName evidence="1">Metallo-beta-lactamase domain-containing protein</fullName>
    </recommendedName>
</protein>
<feature type="domain" description="Metallo-beta-lactamase" evidence="1">
    <location>
        <begin position="83"/>
        <end position="323"/>
    </location>
</feature>
<proteinExistence type="predicted"/>
<accession>A0A8H3TMJ5</accession>
<comment type="caution">
    <text evidence="2">The sequence shown here is derived from an EMBL/GenBank/DDBJ whole genome shotgun (WGS) entry which is preliminary data.</text>
</comment>
<dbReference type="PANTHER" id="PTHR42663">
    <property type="entry name" value="HYDROLASE C777.06C-RELATED-RELATED"/>
    <property type="match status" value="1"/>
</dbReference>
<evidence type="ECO:0000313" key="3">
    <source>
        <dbReference type="Proteomes" id="UP000620104"/>
    </source>
</evidence>
<organism evidence="2 3">
    <name type="scientific">Naganishia liquefaciens</name>
    <dbReference type="NCBI Taxonomy" id="104408"/>
    <lineage>
        <taxon>Eukaryota</taxon>
        <taxon>Fungi</taxon>
        <taxon>Dikarya</taxon>
        <taxon>Basidiomycota</taxon>
        <taxon>Agaricomycotina</taxon>
        <taxon>Tremellomycetes</taxon>
        <taxon>Filobasidiales</taxon>
        <taxon>Filobasidiaceae</taxon>
        <taxon>Naganishia</taxon>
    </lineage>
</organism>
<keyword evidence="3" id="KW-1185">Reference proteome</keyword>
<name>A0A8H3TMJ5_9TREE</name>
<evidence type="ECO:0000313" key="2">
    <source>
        <dbReference type="EMBL" id="GHJ83812.1"/>
    </source>
</evidence>
<dbReference type="CDD" id="cd16279">
    <property type="entry name" value="metallo-hydrolase-like_MBL-fold"/>
    <property type="match status" value="1"/>
</dbReference>
<dbReference type="Proteomes" id="UP000620104">
    <property type="component" value="Unassembled WGS sequence"/>
</dbReference>
<dbReference type="PANTHER" id="PTHR42663:SF6">
    <property type="entry name" value="HYDROLASE C777.06C-RELATED"/>
    <property type="match status" value="1"/>
</dbReference>